<dbReference type="GO" id="GO:0005975">
    <property type="term" value="P:carbohydrate metabolic process"/>
    <property type="evidence" value="ECO:0007669"/>
    <property type="project" value="UniProtKB-ARBA"/>
</dbReference>
<dbReference type="SUPFAM" id="SSF49899">
    <property type="entry name" value="Concanavalin A-like lectins/glucanases"/>
    <property type="match status" value="1"/>
</dbReference>
<accession>A0A4R5A206</accession>
<dbReference type="Proteomes" id="UP000295217">
    <property type="component" value="Unassembled WGS sequence"/>
</dbReference>
<dbReference type="InterPro" id="IPR013320">
    <property type="entry name" value="ConA-like_dom_sf"/>
</dbReference>
<dbReference type="EMBL" id="SMLB01000066">
    <property type="protein sequence ID" value="TDD64549.1"/>
    <property type="molecule type" value="Genomic_DNA"/>
</dbReference>
<reference evidence="1 2" key="1">
    <citation type="submission" date="2019-02" db="EMBL/GenBank/DDBJ databases">
        <title>Draft genome sequences of novel Actinobacteria.</title>
        <authorList>
            <person name="Sahin N."/>
            <person name="Ay H."/>
            <person name="Saygin H."/>
        </authorList>
    </citation>
    <scope>NUCLEOTIDE SEQUENCE [LARGE SCALE GENOMIC DNA]</scope>
    <source>
        <strain evidence="1 2">8K307</strain>
    </source>
</reference>
<evidence type="ECO:0000313" key="1">
    <source>
        <dbReference type="EMBL" id="TDD64549.1"/>
    </source>
</evidence>
<dbReference type="AlphaFoldDB" id="A0A4R5A206"/>
<comment type="caution">
    <text evidence="1">The sequence shown here is derived from an EMBL/GenBank/DDBJ whole genome shotgun (WGS) entry which is preliminary data.</text>
</comment>
<keyword evidence="2" id="KW-1185">Reference proteome</keyword>
<gene>
    <name evidence="1" type="ORF">E1262_27860</name>
</gene>
<sequence length="181" mass="18967">MFTEGIWLRLARDGDALTAEWSSDGETWTAFGPTRSISSMTDPRIGLAAYNGAGQPAAFDFFRIDQGEPADTTGPDVAMTGIEDGATPGDSEVVELQVSATDSQSGLGSLAVDLDGERLAECGSPQSVTLDLWALELGDHVLEVTAVDGAGNRTVERIGFTVVTPSPTFWPTWNGSNGTAP</sequence>
<dbReference type="Gene3D" id="2.60.40.10">
    <property type="entry name" value="Immunoglobulins"/>
    <property type="match status" value="1"/>
</dbReference>
<dbReference type="InterPro" id="IPR013783">
    <property type="entry name" value="Ig-like_fold"/>
</dbReference>
<organism evidence="1 2">
    <name type="scientific">Jiangella aurantiaca</name>
    <dbReference type="NCBI Taxonomy" id="2530373"/>
    <lineage>
        <taxon>Bacteria</taxon>
        <taxon>Bacillati</taxon>
        <taxon>Actinomycetota</taxon>
        <taxon>Actinomycetes</taxon>
        <taxon>Jiangellales</taxon>
        <taxon>Jiangellaceae</taxon>
        <taxon>Jiangella</taxon>
    </lineage>
</organism>
<dbReference type="Gene3D" id="2.60.120.200">
    <property type="match status" value="1"/>
</dbReference>
<dbReference type="RefSeq" id="WP_132107612.1">
    <property type="nucleotide sequence ID" value="NZ_SMLB01000066.1"/>
</dbReference>
<evidence type="ECO:0000313" key="2">
    <source>
        <dbReference type="Proteomes" id="UP000295217"/>
    </source>
</evidence>
<evidence type="ECO:0008006" key="3">
    <source>
        <dbReference type="Google" id="ProtNLM"/>
    </source>
</evidence>
<name>A0A4R5A206_9ACTN</name>
<dbReference type="OrthoDB" id="9758923at2"/>
<proteinExistence type="predicted"/>
<protein>
    <recommendedName>
        <fullName evidence="3">Bacterial Ig-like domain-containing protein</fullName>
    </recommendedName>
</protein>